<dbReference type="EMBL" id="CM056819">
    <property type="protein sequence ID" value="KAJ8623855.1"/>
    <property type="molecule type" value="Genomic_DNA"/>
</dbReference>
<gene>
    <name evidence="1" type="ORF">MRB53_032385</name>
</gene>
<dbReference type="Proteomes" id="UP001234297">
    <property type="component" value="Chromosome 11"/>
</dbReference>
<evidence type="ECO:0000313" key="2">
    <source>
        <dbReference type="Proteomes" id="UP001234297"/>
    </source>
</evidence>
<keyword evidence="2" id="KW-1185">Reference proteome</keyword>
<reference evidence="1 2" key="1">
    <citation type="journal article" date="2022" name="Hortic Res">
        <title>A haplotype resolved chromosomal level avocado genome allows analysis of novel avocado genes.</title>
        <authorList>
            <person name="Nath O."/>
            <person name="Fletcher S.J."/>
            <person name="Hayward A."/>
            <person name="Shaw L.M."/>
            <person name="Masouleh A.K."/>
            <person name="Furtado A."/>
            <person name="Henry R.J."/>
            <person name="Mitter N."/>
        </authorList>
    </citation>
    <scope>NUCLEOTIDE SEQUENCE [LARGE SCALE GENOMIC DNA]</scope>
    <source>
        <strain evidence="2">cv. Hass</strain>
    </source>
</reference>
<name>A0ACC2KS75_PERAE</name>
<protein>
    <submittedName>
        <fullName evidence="1">Uncharacterized protein</fullName>
    </submittedName>
</protein>
<accession>A0ACC2KS75</accession>
<sequence>MASSSNPNSMQASQDLLSTSNVEPTVTGDVGSEPSTVPSETSKTPKRCPTVKITEDRPRWLPKGWAMEVRERTSMKWEGVRDRYYYDPMNHHRFRSKKEVERFLEMETLPKSNTKSKEVNPQSTLRFDFKNPPAKASTTVPTSFKSDEDEPRPKS</sequence>
<organism evidence="1 2">
    <name type="scientific">Persea americana</name>
    <name type="common">Avocado</name>
    <dbReference type="NCBI Taxonomy" id="3435"/>
    <lineage>
        <taxon>Eukaryota</taxon>
        <taxon>Viridiplantae</taxon>
        <taxon>Streptophyta</taxon>
        <taxon>Embryophyta</taxon>
        <taxon>Tracheophyta</taxon>
        <taxon>Spermatophyta</taxon>
        <taxon>Magnoliopsida</taxon>
        <taxon>Magnoliidae</taxon>
        <taxon>Laurales</taxon>
        <taxon>Lauraceae</taxon>
        <taxon>Persea</taxon>
    </lineage>
</organism>
<evidence type="ECO:0000313" key="1">
    <source>
        <dbReference type="EMBL" id="KAJ8623855.1"/>
    </source>
</evidence>
<comment type="caution">
    <text evidence="1">The sequence shown here is derived from an EMBL/GenBank/DDBJ whole genome shotgun (WGS) entry which is preliminary data.</text>
</comment>
<proteinExistence type="predicted"/>